<proteinExistence type="inferred from homology"/>
<keyword evidence="2 3" id="KW-0413">Isomerase</keyword>
<reference evidence="3" key="1">
    <citation type="submission" date="2023-10" db="EMBL/GenBank/DDBJ databases">
        <authorList>
            <person name="Noh H."/>
        </authorList>
    </citation>
    <scope>NUCLEOTIDE SEQUENCE</scope>
    <source>
        <strain evidence="3">DUCC4014</strain>
    </source>
</reference>
<dbReference type="GO" id="GO:0005737">
    <property type="term" value="C:cytoplasm"/>
    <property type="evidence" value="ECO:0007669"/>
    <property type="project" value="TreeGrafter"/>
</dbReference>
<dbReference type="Gene3D" id="3.10.310.10">
    <property type="entry name" value="Diaminopimelate Epimerase, Chain A, domain 1"/>
    <property type="match status" value="2"/>
</dbReference>
<dbReference type="EMBL" id="CP086718">
    <property type="protein sequence ID" value="WOO83714.1"/>
    <property type="molecule type" value="Genomic_DNA"/>
</dbReference>
<dbReference type="GO" id="GO:0016853">
    <property type="term" value="F:isomerase activity"/>
    <property type="evidence" value="ECO:0007669"/>
    <property type="project" value="UniProtKB-KW"/>
</dbReference>
<sequence length="228" mass="23680">MPTAPLYHVNAFTSPRARGNPAGVVLLEHEPDEEWYAATAADLNLPATAFLRPLETGYAIRWFTPTRELPVCGHATLAAARVLFSQTSAGSLELRSTTGSLAAERVSDARVGLRFPLTPTTVSAAACARVGPLAASALGCALGAVLAVAEFDRGAGNAGVVVELDGAFDLAAAVLDLSLFKRRDTHMAVVTQATGGGGGVLEVTSRVFVPFVGVDEDPVVRTLRATPQ</sequence>
<organism evidence="3 4">
    <name type="scientific">Vanrija pseudolonga</name>
    <dbReference type="NCBI Taxonomy" id="143232"/>
    <lineage>
        <taxon>Eukaryota</taxon>
        <taxon>Fungi</taxon>
        <taxon>Dikarya</taxon>
        <taxon>Basidiomycota</taxon>
        <taxon>Agaricomycotina</taxon>
        <taxon>Tremellomycetes</taxon>
        <taxon>Trichosporonales</taxon>
        <taxon>Trichosporonaceae</taxon>
        <taxon>Vanrija</taxon>
    </lineage>
</organism>
<keyword evidence="4" id="KW-1185">Reference proteome</keyword>
<evidence type="ECO:0000313" key="3">
    <source>
        <dbReference type="EMBL" id="WOO83714.1"/>
    </source>
</evidence>
<protein>
    <submittedName>
        <fullName evidence="3">Purtative isomerase</fullName>
    </submittedName>
</protein>
<evidence type="ECO:0000313" key="4">
    <source>
        <dbReference type="Proteomes" id="UP000827549"/>
    </source>
</evidence>
<gene>
    <name evidence="3" type="primary">BH0283_3</name>
    <name evidence="3" type="ORF">LOC62_05G007234</name>
</gene>
<evidence type="ECO:0000256" key="2">
    <source>
        <dbReference type="ARBA" id="ARBA00023235"/>
    </source>
</evidence>
<dbReference type="PIRSF" id="PIRSF016184">
    <property type="entry name" value="PhzC_PhzF"/>
    <property type="match status" value="1"/>
</dbReference>
<dbReference type="AlphaFoldDB" id="A0AAF1BNZ4"/>
<dbReference type="Pfam" id="PF02567">
    <property type="entry name" value="PhzC-PhzF"/>
    <property type="match status" value="1"/>
</dbReference>
<dbReference type="SUPFAM" id="SSF54506">
    <property type="entry name" value="Diaminopimelate epimerase-like"/>
    <property type="match status" value="1"/>
</dbReference>
<accession>A0AAF1BNZ4</accession>
<name>A0AAF1BNZ4_9TREE</name>
<dbReference type="InterPro" id="IPR003719">
    <property type="entry name" value="Phenazine_PhzF-like"/>
</dbReference>
<dbReference type="NCBIfam" id="TIGR00654">
    <property type="entry name" value="PhzF_family"/>
    <property type="match status" value="1"/>
</dbReference>
<dbReference type="PANTHER" id="PTHR13774">
    <property type="entry name" value="PHENAZINE BIOSYNTHESIS PROTEIN"/>
    <property type="match status" value="1"/>
</dbReference>
<dbReference type="Proteomes" id="UP000827549">
    <property type="component" value="Chromosome 5"/>
</dbReference>
<comment type="similarity">
    <text evidence="1">Belongs to the PhzF family.</text>
</comment>
<dbReference type="PANTHER" id="PTHR13774:SF17">
    <property type="entry name" value="PHENAZINE BIOSYNTHESIS-LIKE DOMAIN-CONTAINING PROTEIN"/>
    <property type="match status" value="1"/>
</dbReference>
<evidence type="ECO:0000256" key="1">
    <source>
        <dbReference type="ARBA" id="ARBA00008270"/>
    </source>
</evidence>
<dbReference type="RefSeq" id="XP_062629740.1">
    <property type="nucleotide sequence ID" value="XM_062773756.1"/>
</dbReference>
<dbReference type="GeneID" id="87810407"/>